<dbReference type="SMART" id="SM00014">
    <property type="entry name" value="acidPPc"/>
    <property type="match status" value="1"/>
</dbReference>
<name>A0A1M6YUI8_PSETH</name>
<dbReference type="Pfam" id="PF01569">
    <property type="entry name" value="PAP2"/>
    <property type="match status" value="1"/>
</dbReference>
<feature type="transmembrane region" description="Helical" evidence="1">
    <location>
        <begin position="65"/>
        <end position="87"/>
    </location>
</feature>
<organism evidence="3 4">
    <name type="scientific">Pseudonocardia thermophila</name>
    <dbReference type="NCBI Taxonomy" id="1848"/>
    <lineage>
        <taxon>Bacteria</taxon>
        <taxon>Bacillati</taxon>
        <taxon>Actinomycetota</taxon>
        <taxon>Actinomycetes</taxon>
        <taxon>Pseudonocardiales</taxon>
        <taxon>Pseudonocardiaceae</taxon>
        <taxon>Pseudonocardia</taxon>
    </lineage>
</organism>
<evidence type="ECO:0000313" key="3">
    <source>
        <dbReference type="EMBL" id="SHL21877.1"/>
    </source>
</evidence>
<accession>A0A1M6YUI8</accession>
<dbReference type="STRING" id="1848.SAMN05443637_12180"/>
<gene>
    <name evidence="3" type="ORF">SAMN05443637_12180</name>
</gene>
<evidence type="ECO:0000313" key="4">
    <source>
        <dbReference type="Proteomes" id="UP000184363"/>
    </source>
</evidence>
<keyword evidence="4" id="KW-1185">Reference proteome</keyword>
<dbReference type="SUPFAM" id="SSF48317">
    <property type="entry name" value="Acid phosphatase/Vanadium-dependent haloperoxidase"/>
    <property type="match status" value="1"/>
</dbReference>
<feature type="domain" description="Phosphatidic acid phosphatase type 2/haloperoxidase" evidence="2">
    <location>
        <begin position="95"/>
        <end position="202"/>
    </location>
</feature>
<protein>
    <submittedName>
        <fullName evidence="3">Undecaprenyl-diphosphatase</fullName>
    </submittedName>
</protein>
<feature type="transmembrane region" description="Helical" evidence="1">
    <location>
        <begin position="159"/>
        <end position="182"/>
    </location>
</feature>
<dbReference type="Gene3D" id="1.20.144.10">
    <property type="entry name" value="Phosphatidic acid phosphatase type 2/haloperoxidase"/>
    <property type="match status" value="1"/>
</dbReference>
<dbReference type="InterPro" id="IPR036938">
    <property type="entry name" value="PAP2/HPO_sf"/>
</dbReference>
<sequence length="215" mass="21699">MLSSRPDGDLLPARARPATAAVVLLAVAVVAVLAVRFADTGPAGMSALDRALVRPRFPGRSALEALIWIGSPPVVITIAAVTVVGAFWQGQRRFAALALLGPGLTGLLTTVLKPVVGRTIADGELCYPSGHTGGAAALGLLVAFALIRIRRVGPAQAGLLLFAVSAVPAAIAGTGMVLLGAHYPTDVIGGYATAAACGLGSALLIDVLARRGRRS</sequence>
<dbReference type="Proteomes" id="UP000184363">
    <property type="component" value="Unassembled WGS sequence"/>
</dbReference>
<keyword evidence="1" id="KW-0812">Transmembrane</keyword>
<dbReference type="RefSeq" id="WP_084755755.1">
    <property type="nucleotide sequence ID" value="NZ_CALGVN010000008.1"/>
</dbReference>
<feature type="transmembrane region" description="Helical" evidence="1">
    <location>
        <begin position="94"/>
        <end position="116"/>
    </location>
</feature>
<reference evidence="3 4" key="1">
    <citation type="submission" date="2016-11" db="EMBL/GenBank/DDBJ databases">
        <authorList>
            <person name="Jaros S."/>
            <person name="Januszkiewicz K."/>
            <person name="Wedrychowicz H."/>
        </authorList>
    </citation>
    <scope>NUCLEOTIDE SEQUENCE [LARGE SCALE GENOMIC DNA]</scope>
    <source>
        <strain evidence="3 4">DSM 43832</strain>
    </source>
</reference>
<feature type="transmembrane region" description="Helical" evidence="1">
    <location>
        <begin position="20"/>
        <end position="38"/>
    </location>
</feature>
<feature type="transmembrane region" description="Helical" evidence="1">
    <location>
        <begin position="128"/>
        <end position="147"/>
    </location>
</feature>
<feature type="transmembrane region" description="Helical" evidence="1">
    <location>
        <begin position="188"/>
        <end position="209"/>
    </location>
</feature>
<dbReference type="InterPro" id="IPR000326">
    <property type="entry name" value="PAP2/HPO"/>
</dbReference>
<keyword evidence="1" id="KW-0472">Membrane</keyword>
<evidence type="ECO:0000259" key="2">
    <source>
        <dbReference type="SMART" id="SM00014"/>
    </source>
</evidence>
<dbReference type="AlphaFoldDB" id="A0A1M6YUI8"/>
<keyword evidence="1" id="KW-1133">Transmembrane helix</keyword>
<dbReference type="EMBL" id="FRAP01000021">
    <property type="protein sequence ID" value="SHL21877.1"/>
    <property type="molecule type" value="Genomic_DNA"/>
</dbReference>
<dbReference type="OrthoDB" id="3822538at2"/>
<proteinExistence type="predicted"/>
<evidence type="ECO:0000256" key="1">
    <source>
        <dbReference type="SAM" id="Phobius"/>
    </source>
</evidence>